<dbReference type="SUPFAM" id="SSF103473">
    <property type="entry name" value="MFS general substrate transporter"/>
    <property type="match status" value="1"/>
</dbReference>
<evidence type="ECO:0000313" key="1">
    <source>
        <dbReference type="EMBL" id="MFC1409269.1"/>
    </source>
</evidence>
<keyword evidence="2" id="KW-1185">Reference proteome</keyword>
<dbReference type="PRINTS" id="PR00171">
    <property type="entry name" value="SUGRTRNSPORT"/>
</dbReference>
<dbReference type="InterPro" id="IPR020846">
    <property type="entry name" value="MFS_dom"/>
</dbReference>
<organism evidence="1 2">
    <name type="scientific">Streptacidiphilus alkalitolerans</name>
    <dbReference type="NCBI Taxonomy" id="3342712"/>
    <lineage>
        <taxon>Bacteria</taxon>
        <taxon>Bacillati</taxon>
        <taxon>Actinomycetota</taxon>
        <taxon>Actinomycetes</taxon>
        <taxon>Kitasatosporales</taxon>
        <taxon>Streptomycetaceae</taxon>
        <taxon>Streptacidiphilus</taxon>
    </lineage>
</organism>
<protein>
    <submittedName>
        <fullName evidence="1">Sugar porter family MFS transporter</fullName>
    </submittedName>
</protein>
<dbReference type="InterPro" id="IPR003663">
    <property type="entry name" value="Sugar/inositol_transpt"/>
</dbReference>
<dbReference type="EMBL" id="JBHEZX010000003">
    <property type="protein sequence ID" value="MFC1409269.1"/>
    <property type="molecule type" value="Genomic_DNA"/>
</dbReference>
<dbReference type="InterPro" id="IPR005829">
    <property type="entry name" value="Sugar_transporter_CS"/>
</dbReference>
<reference evidence="1 2" key="1">
    <citation type="submission" date="2024-09" db="EMBL/GenBank/DDBJ databases">
        <authorList>
            <person name="Lee S.D."/>
        </authorList>
    </citation>
    <scope>NUCLEOTIDE SEQUENCE [LARGE SCALE GENOMIC DNA]</scope>
    <source>
        <strain evidence="1 2">N1-1</strain>
    </source>
</reference>
<dbReference type="NCBIfam" id="TIGR00879">
    <property type="entry name" value="SP"/>
    <property type="match status" value="1"/>
</dbReference>
<dbReference type="InterPro" id="IPR005828">
    <property type="entry name" value="MFS_sugar_transport-like"/>
</dbReference>
<accession>A0ABV6V6B8</accession>
<gene>
    <name evidence="1" type="ORF">ACEZDG_08240</name>
</gene>
<evidence type="ECO:0000313" key="2">
    <source>
        <dbReference type="Proteomes" id="UP001592582"/>
    </source>
</evidence>
<dbReference type="PROSITE" id="PS00217">
    <property type="entry name" value="SUGAR_TRANSPORT_2"/>
    <property type="match status" value="1"/>
</dbReference>
<proteinExistence type="predicted"/>
<dbReference type="InterPro" id="IPR050814">
    <property type="entry name" value="Myo-inositol_Transporter"/>
</dbReference>
<name>A0ABV6V6B8_9ACTN</name>
<sequence>MTQTAAAAPPAALRRINPAVLYFFGALGGILFGYDLGIISGILVVISKAWNLDGFGKGVLTASLSVGAMVGAGLAARLTGRVGRRRTIMVAGGVVIVATVACALAPGFGVLVAFRTVLGLGIGLSSATVPTYISELAPSRIRGAMGALNQIFIVSGILIAFLVSYWLQPDHLWRWMFAGAIVPATILVIGLNLLPETPRWLLNTGKEAEARAVLASTHSADGDDIDAEVESIREVIRLDSEQTYRIRDLGRKWVRPMLFVALLLAIGQQFSGVNAINAYFPTMLISLGFTANTALLSAIILGVTKLAFTAWVVFVVDRWGRKPLLLIGNAVMVVTLAATGWVVLNVHDKDTLGTLAVVLLVLYLAGYELGWGAVVWVMMAEVFPLKARGAGMGVGAVVLWGATGIITAVFPIMSDHNHLGIGKSMYVFAGVNLVLFGLTKWLVPETKGRSLEQIELNLRSDAAA</sequence>
<dbReference type="Gene3D" id="1.20.1250.20">
    <property type="entry name" value="MFS general substrate transporter like domains"/>
    <property type="match status" value="1"/>
</dbReference>
<dbReference type="PROSITE" id="PS00216">
    <property type="entry name" value="SUGAR_TRANSPORT_1"/>
    <property type="match status" value="1"/>
</dbReference>
<dbReference type="Pfam" id="PF00083">
    <property type="entry name" value="Sugar_tr"/>
    <property type="match status" value="1"/>
</dbReference>
<dbReference type="InterPro" id="IPR036259">
    <property type="entry name" value="MFS_trans_sf"/>
</dbReference>
<dbReference type="PANTHER" id="PTHR48020">
    <property type="entry name" value="PROTON MYO-INOSITOL COTRANSPORTER"/>
    <property type="match status" value="1"/>
</dbReference>
<dbReference type="PANTHER" id="PTHR48020:SF12">
    <property type="entry name" value="PROTON MYO-INOSITOL COTRANSPORTER"/>
    <property type="match status" value="1"/>
</dbReference>
<dbReference type="PROSITE" id="PS50850">
    <property type="entry name" value="MFS"/>
    <property type="match status" value="1"/>
</dbReference>
<dbReference type="Proteomes" id="UP001592582">
    <property type="component" value="Unassembled WGS sequence"/>
</dbReference>
<comment type="caution">
    <text evidence="1">The sequence shown here is derived from an EMBL/GenBank/DDBJ whole genome shotgun (WGS) entry which is preliminary data.</text>
</comment>